<dbReference type="Pfam" id="PF03435">
    <property type="entry name" value="Sacchrp_dh_NADP"/>
    <property type="match status" value="1"/>
</dbReference>
<evidence type="ECO:0000259" key="1">
    <source>
        <dbReference type="Pfam" id="PF03435"/>
    </source>
</evidence>
<dbReference type="GO" id="GO:0005886">
    <property type="term" value="C:plasma membrane"/>
    <property type="evidence" value="ECO:0007669"/>
    <property type="project" value="TreeGrafter"/>
</dbReference>
<dbReference type="GO" id="GO:0009247">
    <property type="term" value="P:glycolipid biosynthetic process"/>
    <property type="evidence" value="ECO:0007669"/>
    <property type="project" value="TreeGrafter"/>
</dbReference>
<reference evidence="3" key="1">
    <citation type="submission" date="2016-10" db="EMBL/GenBank/DDBJ databases">
        <authorList>
            <person name="Varghese N."/>
            <person name="Submissions S."/>
        </authorList>
    </citation>
    <scope>NUCLEOTIDE SEQUENCE [LARGE SCALE GENOMIC DNA]</scope>
    <source>
        <strain evidence="3">DSM 21743</strain>
    </source>
</reference>
<evidence type="ECO:0000313" key="3">
    <source>
        <dbReference type="Proteomes" id="UP000198825"/>
    </source>
</evidence>
<organism evidence="2 3">
    <name type="scientific">Microlunatus sagamiharensis</name>
    <dbReference type="NCBI Taxonomy" id="546874"/>
    <lineage>
        <taxon>Bacteria</taxon>
        <taxon>Bacillati</taxon>
        <taxon>Actinomycetota</taxon>
        <taxon>Actinomycetes</taxon>
        <taxon>Propionibacteriales</taxon>
        <taxon>Propionibacteriaceae</taxon>
        <taxon>Microlunatus</taxon>
    </lineage>
</organism>
<keyword evidence="3" id="KW-1185">Reference proteome</keyword>
<sequence>MSGRELDLVLLGATGFVGRLTAAHLARSAPAGTRVALAGRSSGRLQALRDDLGEAAASWELRTTDVTDERALDRLAEQTTVLATTVGPYARWGLPVVRACVDRGTHYADLTGETLFVRDSVAAAHEAAQASGARVVHSCGFDSVPSDLGVRLVADAAAVDGEGTPGVTRLHVVSMRGGFSGGTIDSGRQQQIATAGRPDLRRVVADPEALVGANPSGRVRRGHPTLHRDAGRGVWTGPFVMGGYNRQVVLRTDALRGWAYGPDFDYREMVDTRPGPVGLVAAAALAGGTAALMGGLSFAPTRGVLDRVLPSPGEGPSDRVRAGERFRVEVETTTTTGARYVATVAAPYDPGYDGTAVMLGEAALALALDDLPEAAGVLTPMTGVGPQLAERLRAHRFEVGVRRA</sequence>
<dbReference type="AlphaFoldDB" id="A0A1H2LV47"/>
<gene>
    <name evidence="2" type="ORF">SAMN04488544_0887</name>
</gene>
<dbReference type="Proteomes" id="UP000198825">
    <property type="component" value="Chromosome I"/>
</dbReference>
<dbReference type="InterPro" id="IPR051276">
    <property type="entry name" value="Saccharopine_DH-like_oxidrdct"/>
</dbReference>
<dbReference type="EMBL" id="LT629799">
    <property type="protein sequence ID" value="SDU84754.1"/>
    <property type="molecule type" value="Genomic_DNA"/>
</dbReference>
<dbReference type="STRING" id="546874.SAMN04488544_0887"/>
<proteinExistence type="predicted"/>
<dbReference type="PANTHER" id="PTHR12286">
    <property type="entry name" value="SACCHAROPINE DEHYDROGENASE-LIKE OXIDOREDUCTASE"/>
    <property type="match status" value="1"/>
</dbReference>
<dbReference type="PANTHER" id="PTHR12286:SF5">
    <property type="entry name" value="SACCHAROPINE DEHYDROGENASE-LIKE OXIDOREDUCTASE"/>
    <property type="match status" value="1"/>
</dbReference>
<dbReference type="RefSeq" id="WP_091073414.1">
    <property type="nucleotide sequence ID" value="NZ_LT629799.1"/>
</dbReference>
<accession>A0A1H2LV47</accession>
<dbReference type="SUPFAM" id="SSF51735">
    <property type="entry name" value="NAD(P)-binding Rossmann-fold domains"/>
    <property type="match status" value="1"/>
</dbReference>
<dbReference type="InterPro" id="IPR036291">
    <property type="entry name" value="NAD(P)-bd_dom_sf"/>
</dbReference>
<dbReference type="OrthoDB" id="4369409at2"/>
<feature type="domain" description="Saccharopine dehydrogenase NADP binding" evidence="1">
    <location>
        <begin position="9"/>
        <end position="136"/>
    </location>
</feature>
<protein>
    <submittedName>
        <fullName evidence="2">Uncharacterized conserved protein</fullName>
    </submittedName>
</protein>
<evidence type="ECO:0000313" key="2">
    <source>
        <dbReference type="EMBL" id="SDU84754.1"/>
    </source>
</evidence>
<name>A0A1H2LV47_9ACTN</name>
<dbReference type="InterPro" id="IPR005097">
    <property type="entry name" value="Sacchrp_dh_NADP-bd"/>
</dbReference>
<dbReference type="Gene3D" id="3.40.50.720">
    <property type="entry name" value="NAD(P)-binding Rossmann-like Domain"/>
    <property type="match status" value="1"/>
</dbReference>